<keyword evidence="1" id="KW-1133">Transmembrane helix</keyword>
<dbReference type="RefSeq" id="WP_176699393.1">
    <property type="nucleotide sequence ID" value="NZ_FBYC01000004.1"/>
</dbReference>
<dbReference type="Proteomes" id="UP000050413">
    <property type="component" value="Unassembled WGS sequence"/>
</dbReference>
<dbReference type="EMBL" id="FBYC01000004">
    <property type="protein sequence ID" value="CUX82645.1"/>
    <property type="molecule type" value="Genomic_DNA"/>
</dbReference>
<dbReference type="AlphaFoldDB" id="A0A0P7W4X7"/>
<keyword evidence="5" id="KW-1185">Reference proteome</keyword>
<reference evidence="2 5" key="2">
    <citation type="submission" date="2016-01" db="EMBL/GenBank/DDBJ databases">
        <authorList>
            <person name="Varghese N."/>
        </authorList>
    </citation>
    <scope>NUCLEOTIDE SEQUENCE [LARGE SCALE GENOMIC DNA]</scope>
    <source>
        <strain evidence="2 5">HL-91</strain>
    </source>
</reference>
<keyword evidence="1" id="KW-0812">Transmembrane</keyword>
<evidence type="ECO:0000313" key="4">
    <source>
        <dbReference type="Proteomes" id="UP000050413"/>
    </source>
</evidence>
<dbReference type="Proteomes" id="UP000182045">
    <property type="component" value="Unassembled WGS sequence"/>
</dbReference>
<dbReference type="EMBL" id="LJSG01000013">
    <property type="protein sequence ID" value="KPP91712.1"/>
    <property type="molecule type" value="Genomic_DNA"/>
</dbReference>
<organism evidence="3 4">
    <name type="scientific">Roseibaca calidilacus</name>
    <dbReference type="NCBI Taxonomy" id="1666912"/>
    <lineage>
        <taxon>Bacteria</taxon>
        <taxon>Pseudomonadati</taxon>
        <taxon>Pseudomonadota</taxon>
        <taxon>Alphaproteobacteria</taxon>
        <taxon>Rhodobacterales</taxon>
        <taxon>Paracoccaceae</taxon>
        <taxon>Roseinatronobacter</taxon>
    </lineage>
</organism>
<accession>A0A0P7W4X7</accession>
<evidence type="ECO:0000313" key="3">
    <source>
        <dbReference type="EMBL" id="KPP91712.1"/>
    </source>
</evidence>
<evidence type="ECO:0000256" key="1">
    <source>
        <dbReference type="SAM" id="Phobius"/>
    </source>
</evidence>
<gene>
    <name evidence="2" type="ORF">Ga0058931_2501</name>
    <name evidence="3" type="ORF">HLUCCA05_00960</name>
</gene>
<proteinExistence type="predicted"/>
<sequence length="54" mass="5540">MIVIAGMILGAVLGWRKARKMGGNRADIAQYAGVGVILGGLLGLFATIGVEKVL</sequence>
<name>A0A0P7W4X7_9RHOB</name>
<feature type="transmembrane region" description="Helical" evidence="1">
    <location>
        <begin position="28"/>
        <end position="50"/>
    </location>
</feature>
<keyword evidence="1" id="KW-0472">Membrane</keyword>
<reference evidence="3 4" key="1">
    <citation type="submission" date="2015-09" db="EMBL/GenBank/DDBJ databases">
        <title>Identification and resolution of microdiversity through metagenomic sequencing of parallel consortia.</title>
        <authorList>
            <person name="Nelson W.C."/>
            <person name="Romine M.F."/>
            <person name="Lindemann S.R."/>
        </authorList>
    </citation>
    <scope>NUCLEOTIDE SEQUENCE [LARGE SCALE GENOMIC DNA]</scope>
    <source>
        <strain evidence="3">HL-91</strain>
    </source>
</reference>
<comment type="caution">
    <text evidence="3">The sequence shown here is derived from an EMBL/GenBank/DDBJ whole genome shotgun (WGS) entry which is preliminary data.</text>
</comment>
<evidence type="ECO:0000313" key="5">
    <source>
        <dbReference type="Proteomes" id="UP000182045"/>
    </source>
</evidence>
<evidence type="ECO:0000313" key="2">
    <source>
        <dbReference type="EMBL" id="CUX82645.1"/>
    </source>
</evidence>
<protein>
    <submittedName>
        <fullName evidence="3">Uncharacterized protein</fullName>
    </submittedName>
</protein>
<dbReference type="STRING" id="1666912.Ga0058931_2501"/>